<gene>
    <name evidence="1" type="ORF">FF011L_28750</name>
</gene>
<reference evidence="1 2" key="1">
    <citation type="submission" date="2019-02" db="EMBL/GenBank/DDBJ databases">
        <title>Deep-cultivation of Planctomycetes and their phenomic and genomic characterization uncovers novel biology.</title>
        <authorList>
            <person name="Wiegand S."/>
            <person name="Jogler M."/>
            <person name="Boedeker C."/>
            <person name="Pinto D."/>
            <person name="Vollmers J."/>
            <person name="Rivas-Marin E."/>
            <person name="Kohn T."/>
            <person name="Peeters S.H."/>
            <person name="Heuer A."/>
            <person name="Rast P."/>
            <person name="Oberbeckmann S."/>
            <person name="Bunk B."/>
            <person name="Jeske O."/>
            <person name="Meyerdierks A."/>
            <person name="Storesund J.E."/>
            <person name="Kallscheuer N."/>
            <person name="Luecker S."/>
            <person name="Lage O.M."/>
            <person name="Pohl T."/>
            <person name="Merkel B.J."/>
            <person name="Hornburger P."/>
            <person name="Mueller R.-W."/>
            <person name="Bruemmer F."/>
            <person name="Labrenz M."/>
            <person name="Spormann A.M."/>
            <person name="Op den Camp H."/>
            <person name="Overmann J."/>
            <person name="Amann R."/>
            <person name="Jetten M.S.M."/>
            <person name="Mascher T."/>
            <person name="Medema M.H."/>
            <person name="Devos D.P."/>
            <person name="Kaster A.-K."/>
            <person name="Ovreas L."/>
            <person name="Rohde M."/>
            <person name="Galperin M.Y."/>
            <person name="Jogler C."/>
        </authorList>
    </citation>
    <scope>NUCLEOTIDE SEQUENCE [LARGE SCALE GENOMIC DNA]</scope>
    <source>
        <strain evidence="1 2">FF011L</strain>
    </source>
</reference>
<protein>
    <submittedName>
        <fullName evidence="1">Uncharacterized protein</fullName>
    </submittedName>
</protein>
<organism evidence="1 2">
    <name type="scientific">Roseimaritima multifibrata</name>
    <dbReference type="NCBI Taxonomy" id="1930274"/>
    <lineage>
        <taxon>Bacteria</taxon>
        <taxon>Pseudomonadati</taxon>
        <taxon>Planctomycetota</taxon>
        <taxon>Planctomycetia</taxon>
        <taxon>Pirellulales</taxon>
        <taxon>Pirellulaceae</taxon>
        <taxon>Roseimaritima</taxon>
    </lineage>
</organism>
<name>A0A517MH46_9BACT</name>
<evidence type="ECO:0000313" key="1">
    <source>
        <dbReference type="EMBL" id="QDS94097.1"/>
    </source>
</evidence>
<dbReference type="KEGG" id="rml:FF011L_28750"/>
<dbReference type="Proteomes" id="UP000320672">
    <property type="component" value="Chromosome"/>
</dbReference>
<evidence type="ECO:0000313" key="2">
    <source>
        <dbReference type="Proteomes" id="UP000320672"/>
    </source>
</evidence>
<proteinExistence type="predicted"/>
<dbReference type="EMBL" id="CP036262">
    <property type="protein sequence ID" value="QDS94097.1"/>
    <property type="molecule type" value="Genomic_DNA"/>
</dbReference>
<keyword evidence="2" id="KW-1185">Reference proteome</keyword>
<sequence>MGLALLCWGELEIGTLAGRFFVASDSALRAVNALLLGKFSAAHMA</sequence>
<dbReference type="AlphaFoldDB" id="A0A517MH46"/>
<accession>A0A517MH46</accession>